<dbReference type="Pfam" id="PF00078">
    <property type="entry name" value="RVT_1"/>
    <property type="match status" value="1"/>
</dbReference>
<evidence type="ECO:0000259" key="1">
    <source>
        <dbReference type="Pfam" id="PF00078"/>
    </source>
</evidence>
<reference evidence="2 3" key="1">
    <citation type="journal article" date="2018" name="Sci. Rep.">
        <title>Genomic signatures of local adaptation to the degree of environmental predictability in rotifers.</title>
        <authorList>
            <person name="Franch-Gras L."/>
            <person name="Hahn C."/>
            <person name="Garcia-Roger E.M."/>
            <person name="Carmona M.J."/>
            <person name="Serra M."/>
            <person name="Gomez A."/>
        </authorList>
    </citation>
    <scope>NUCLEOTIDE SEQUENCE [LARGE SCALE GENOMIC DNA]</scope>
    <source>
        <strain evidence="2">HYR1</strain>
    </source>
</reference>
<dbReference type="PANTHER" id="PTHR47027:SF20">
    <property type="entry name" value="REVERSE TRANSCRIPTASE-LIKE PROTEIN WITH RNA-DIRECTED DNA POLYMERASE DOMAIN"/>
    <property type="match status" value="1"/>
</dbReference>
<comment type="caution">
    <text evidence="2">The sequence shown here is derived from an EMBL/GenBank/DDBJ whole genome shotgun (WGS) entry which is preliminary data.</text>
</comment>
<sequence>MPDGTKTWGTQISGTLRVNALLYAGDLGLICESLEVLTECVRRLETKTRQWGLTINAGKTKLMTTNCDAEYARLEIGVDSLERVDKFVCLGSMVQTKTPAPRKHKEG</sequence>
<dbReference type="InterPro" id="IPR000477">
    <property type="entry name" value="RT_dom"/>
</dbReference>
<dbReference type="EMBL" id="REGN01000928">
    <property type="protein sequence ID" value="RNA38064.1"/>
    <property type="molecule type" value="Genomic_DNA"/>
</dbReference>
<organism evidence="2 3">
    <name type="scientific">Brachionus plicatilis</name>
    <name type="common">Marine rotifer</name>
    <name type="synonym">Brachionus muelleri</name>
    <dbReference type="NCBI Taxonomy" id="10195"/>
    <lineage>
        <taxon>Eukaryota</taxon>
        <taxon>Metazoa</taxon>
        <taxon>Spiralia</taxon>
        <taxon>Gnathifera</taxon>
        <taxon>Rotifera</taxon>
        <taxon>Eurotatoria</taxon>
        <taxon>Monogononta</taxon>
        <taxon>Pseudotrocha</taxon>
        <taxon>Ploima</taxon>
        <taxon>Brachionidae</taxon>
        <taxon>Brachionus</taxon>
    </lineage>
</organism>
<evidence type="ECO:0000313" key="3">
    <source>
        <dbReference type="Proteomes" id="UP000276133"/>
    </source>
</evidence>
<protein>
    <recommendedName>
        <fullName evidence="1">Reverse transcriptase domain-containing protein</fullName>
    </recommendedName>
</protein>
<dbReference type="PANTHER" id="PTHR47027">
    <property type="entry name" value="REVERSE TRANSCRIPTASE DOMAIN-CONTAINING PROTEIN"/>
    <property type="match status" value="1"/>
</dbReference>
<name>A0A3M7SQG2_BRAPC</name>
<dbReference type="Proteomes" id="UP000276133">
    <property type="component" value="Unassembled WGS sequence"/>
</dbReference>
<proteinExistence type="predicted"/>
<keyword evidence="3" id="KW-1185">Reference proteome</keyword>
<feature type="domain" description="Reverse transcriptase" evidence="1">
    <location>
        <begin position="17"/>
        <end position="68"/>
    </location>
</feature>
<accession>A0A3M7SQG2</accession>
<evidence type="ECO:0000313" key="2">
    <source>
        <dbReference type="EMBL" id="RNA38064.1"/>
    </source>
</evidence>
<gene>
    <name evidence="2" type="ORF">BpHYR1_051021</name>
</gene>
<dbReference type="OrthoDB" id="410104at2759"/>
<dbReference type="AlphaFoldDB" id="A0A3M7SQG2"/>